<dbReference type="InterPro" id="IPR012902">
    <property type="entry name" value="N_methyl_site"/>
</dbReference>
<dbReference type="AlphaFoldDB" id="A0A7Y7J057"/>
<comment type="caution">
    <text evidence="2">The sequence shown here is derived from an EMBL/GenBank/DDBJ whole genome shotgun (WGS) entry which is preliminary data.</text>
</comment>
<dbReference type="Pfam" id="PF07963">
    <property type="entry name" value="N_methyl"/>
    <property type="match status" value="1"/>
</dbReference>
<evidence type="ECO:0000313" key="2">
    <source>
        <dbReference type="EMBL" id="NVN13111.1"/>
    </source>
</evidence>
<keyword evidence="1" id="KW-1133">Transmembrane helix</keyword>
<keyword evidence="1" id="KW-0812">Transmembrane</keyword>
<protein>
    <submittedName>
        <fullName evidence="2">Prepilin-type N-terminal cleavage/methylation domain-containing protein</fullName>
    </submittedName>
</protein>
<reference evidence="2 3" key="1">
    <citation type="submission" date="2020-06" db="EMBL/GenBank/DDBJ databases">
        <title>Description of novel acetic acid bacteria.</title>
        <authorList>
            <person name="Sombolestani A."/>
        </authorList>
    </citation>
    <scope>NUCLEOTIDE SEQUENCE [LARGE SCALE GENOMIC DNA]</scope>
    <source>
        <strain evidence="2 3">LMG 31431</strain>
    </source>
</reference>
<gene>
    <name evidence="2" type="ORF">HUK84_18570</name>
</gene>
<keyword evidence="1" id="KW-0472">Membrane</keyword>
<evidence type="ECO:0000313" key="3">
    <source>
        <dbReference type="Proteomes" id="UP000534870"/>
    </source>
</evidence>
<dbReference type="SUPFAM" id="SSF54523">
    <property type="entry name" value="Pili subunits"/>
    <property type="match status" value="1"/>
</dbReference>
<dbReference type="InterPro" id="IPR045584">
    <property type="entry name" value="Pilin-like"/>
</dbReference>
<name>A0A7Y7J057_9PROT</name>
<dbReference type="Proteomes" id="UP000534870">
    <property type="component" value="Unassembled WGS sequence"/>
</dbReference>
<dbReference type="RefSeq" id="WP_176641547.1">
    <property type="nucleotide sequence ID" value="NZ_JABXXP010000737.1"/>
</dbReference>
<sequence length="139" mass="14791">MTATGPTGRQDGFTLIEVLVAFVIAMLALGVAYRGMLDGIAATQLSNRMQEAVSRAQSHLAAVGHGMQIGPLEQDGDDGSDFHWHVRIAPEQATPSSAAPGLVLYQVQVTESWPDPATESGQRSVMLRTRRLGIRAPGP</sequence>
<organism evidence="2 3">
    <name type="scientific">Nguyenibacter vanlangensis</name>
    <dbReference type="NCBI Taxonomy" id="1216886"/>
    <lineage>
        <taxon>Bacteria</taxon>
        <taxon>Pseudomonadati</taxon>
        <taxon>Pseudomonadota</taxon>
        <taxon>Alphaproteobacteria</taxon>
        <taxon>Acetobacterales</taxon>
        <taxon>Acetobacteraceae</taxon>
        <taxon>Nguyenibacter</taxon>
    </lineage>
</organism>
<feature type="transmembrane region" description="Helical" evidence="1">
    <location>
        <begin position="12"/>
        <end position="33"/>
    </location>
</feature>
<evidence type="ECO:0000256" key="1">
    <source>
        <dbReference type="SAM" id="Phobius"/>
    </source>
</evidence>
<accession>A0A7Y7J057</accession>
<dbReference type="EMBL" id="JABXXP010000737">
    <property type="protein sequence ID" value="NVN13111.1"/>
    <property type="molecule type" value="Genomic_DNA"/>
</dbReference>
<proteinExistence type="predicted"/>